<dbReference type="EMBL" id="LAZR01041615">
    <property type="protein sequence ID" value="KKL11529.1"/>
    <property type="molecule type" value="Genomic_DNA"/>
</dbReference>
<dbReference type="Pfam" id="PF13910">
    <property type="entry name" value="DUF4209"/>
    <property type="match status" value="1"/>
</dbReference>
<evidence type="ECO:0000259" key="1">
    <source>
        <dbReference type="Pfam" id="PF13910"/>
    </source>
</evidence>
<protein>
    <recommendedName>
        <fullName evidence="1">DUF4209 domain-containing protein</fullName>
    </recommendedName>
</protein>
<reference evidence="2" key="1">
    <citation type="journal article" date="2015" name="Nature">
        <title>Complex archaea that bridge the gap between prokaryotes and eukaryotes.</title>
        <authorList>
            <person name="Spang A."/>
            <person name="Saw J.H."/>
            <person name="Jorgensen S.L."/>
            <person name="Zaremba-Niedzwiedzka K."/>
            <person name="Martijn J."/>
            <person name="Lind A.E."/>
            <person name="van Eijk R."/>
            <person name="Schleper C."/>
            <person name="Guy L."/>
            <person name="Ettema T.J."/>
        </authorList>
    </citation>
    <scope>NUCLEOTIDE SEQUENCE</scope>
</reference>
<gene>
    <name evidence="2" type="ORF">LCGC14_2544900</name>
</gene>
<feature type="domain" description="DUF4209" evidence="1">
    <location>
        <begin position="11"/>
        <end position="82"/>
    </location>
</feature>
<name>A0A0F9APJ9_9ZZZZ</name>
<organism evidence="2">
    <name type="scientific">marine sediment metagenome</name>
    <dbReference type="NCBI Taxonomy" id="412755"/>
    <lineage>
        <taxon>unclassified sequences</taxon>
        <taxon>metagenomes</taxon>
        <taxon>ecological metagenomes</taxon>
    </lineage>
</organism>
<comment type="caution">
    <text evidence="2">The sequence shown here is derived from an EMBL/GenBank/DDBJ whole genome shotgun (WGS) entry which is preliminary data.</text>
</comment>
<evidence type="ECO:0000313" key="2">
    <source>
        <dbReference type="EMBL" id="KKL11529.1"/>
    </source>
</evidence>
<dbReference type="AlphaFoldDB" id="A0A0F9APJ9"/>
<accession>A0A0F9APJ9</accession>
<dbReference type="InterPro" id="IPR025209">
    <property type="entry name" value="DUF4209"/>
</dbReference>
<proteinExistence type="predicted"/>
<sequence>MNDYGISDYTEKKGVQQYLSLGSVLTKLRENKDLQEDFLIFLDLFLCGQQFINLRNKVAHGLTKIEEFNENNTVALIFILIKLVNSSDNVLTTGK</sequence>